<dbReference type="Gene3D" id="3.40.50.1010">
    <property type="entry name" value="5'-nuclease"/>
    <property type="match status" value="1"/>
</dbReference>
<dbReference type="InterPro" id="IPR006085">
    <property type="entry name" value="XPG_DNA_repair_N"/>
</dbReference>
<feature type="domain" description="XPG N-terminal" evidence="6">
    <location>
        <begin position="9"/>
        <end position="101"/>
    </location>
</feature>
<keyword evidence="2" id="KW-0540">Nuclease</keyword>
<dbReference type="AlphaFoldDB" id="A0A6C0H2Y3"/>
<dbReference type="SMART" id="SM00485">
    <property type="entry name" value="XPGN"/>
    <property type="match status" value="1"/>
</dbReference>
<dbReference type="GO" id="GO:0017108">
    <property type="term" value="F:5'-flap endonuclease activity"/>
    <property type="evidence" value="ECO:0007669"/>
    <property type="project" value="TreeGrafter"/>
</dbReference>
<evidence type="ECO:0000313" key="7">
    <source>
        <dbReference type="EMBL" id="QHT74403.1"/>
    </source>
</evidence>
<dbReference type="InterPro" id="IPR006086">
    <property type="entry name" value="XPG-I_dom"/>
</dbReference>
<evidence type="ECO:0000256" key="4">
    <source>
        <dbReference type="SAM" id="Coils"/>
    </source>
</evidence>
<keyword evidence="2" id="KW-0378">Hydrolase</keyword>
<evidence type="ECO:0000256" key="3">
    <source>
        <dbReference type="ARBA" id="ARBA00022842"/>
    </source>
</evidence>
<dbReference type="PANTHER" id="PTHR11081">
    <property type="entry name" value="FLAP ENDONUCLEASE FAMILY MEMBER"/>
    <property type="match status" value="1"/>
</dbReference>
<dbReference type="InterPro" id="IPR006084">
    <property type="entry name" value="XPG/Rad2"/>
</dbReference>
<dbReference type="Pfam" id="PF00752">
    <property type="entry name" value="XPG_N"/>
    <property type="match status" value="1"/>
</dbReference>
<sequence>MHYTKRRKMGIKHLNRFLRENCTAKSVRKVHLKTFANKSVVIDTSIYLYKFLGEDSLFESMYLFISILKSYNITPIFIFDGKPPPEKQPLLIQRFLAKKDAESKYQALQSELNENEKLNDDEKREIILEMNVLRRQFIRVRDEDIYSMKKLMDSYGVAYYDAPSEADLLCAYFIKIGKADVCFSDDMDMFLYGCNIVARNMSLLNHTVTLYNADNILEELKLSYKHFCEIVILSGTDYDISNETSLIETVKWFREYKKYIDISNKKNMMYLEFYVWLFKYTKYIKDFHKLLRTYQMFQINPFVDLEYWRDANTIVKPYDELKLRSIMENEGFVFA</sequence>
<proteinExistence type="predicted"/>
<dbReference type="PANTHER" id="PTHR11081:SF9">
    <property type="entry name" value="FLAP ENDONUCLEASE 1"/>
    <property type="match status" value="1"/>
</dbReference>
<keyword evidence="3" id="KW-0460">Magnesium</keyword>
<feature type="domain" description="XPG-I" evidence="5">
    <location>
        <begin position="153"/>
        <end position="222"/>
    </location>
</feature>
<accession>A0A6C0H2Y3</accession>
<evidence type="ECO:0000256" key="1">
    <source>
        <dbReference type="ARBA" id="ARBA00022723"/>
    </source>
</evidence>
<dbReference type="SMART" id="SM00484">
    <property type="entry name" value="XPGI"/>
    <property type="match status" value="1"/>
</dbReference>
<dbReference type="PRINTS" id="PR00853">
    <property type="entry name" value="XPGRADSUPER"/>
</dbReference>
<name>A0A6C0H2Y3_9ZZZZ</name>
<keyword evidence="1" id="KW-0479">Metal-binding</keyword>
<dbReference type="InterPro" id="IPR029060">
    <property type="entry name" value="PIN-like_dom_sf"/>
</dbReference>
<keyword evidence="2" id="KW-0255">Endonuclease</keyword>
<reference evidence="7" key="1">
    <citation type="journal article" date="2020" name="Nature">
        <title>Giant virus diversity and host interactions through global metagenomics.</title>
        <authorList>
            <person name="Schulz F."/>
            <person name="Roux S."/>
            <person name="Paez-Espino D."/>
            <person name="Jungbluth S."/>
            <person name="Walsh D.A."/>
            <person name="Denef V.J."/>
            <person name="McMahon K.D."/>
            <person name="Konstantinidis K.T."/>
            <person name="Eloe-Fadrosh E.A."/>
            <person name="Kyrpides N.C."/>
            <person name="Woyke T."/>
        </authorList>
    </citation>
    <scope>NUCLEOTIDE SEQUENCE</scope>
    <source>
        <strain evidence="7">GVMAG-M-3300023179-59</strain>
    </source>
</reference>
<evidence type="ECO:0008006" key="8">
    <source>
        <dbReference type="Google" id="ProtNLM"/>
    </source>
</evidence>
<dbReference type="EMBL" id="MN739849">
    <property type="protein sequence ID" value="QHT74403.1"/>
    <property type="molecule type" value="Genomic_DNA"/>
</dbReference>
<evidence type="ECO:0000259" key="6">
    <source>
        <dbReference type="SMART" id="SM00485"/>
    </source>
</evidence>
<dbReference type="Pfam" id="PF00867">
    <property type="entry name" value="XPG_I"/>
    <property type="match status" value="1"/>
</dbReference>
<organism evidence="7">
    <name type="scientific">viral metagenome</name>
    <dbReference type="NCBI Taxonomy" id="1070528"/>
    <lineage>
        <taxon>unclassified sequences</taxon>
        <taxon>metagenomes</taxon>
        <taxon>organismal metagenomes</taxon>
    </lineage>
</organism>
<evidence type="ECO:0000259" key="5">
    <source>
        <dbReference type="SMART" id="SM00484"/>
    </source>
</evidence>
<dbReference type="SUPFAM" id="SSF88723">
    <property type="entry name" value="PIN domain-like"/>
    <property type="match status" value="1"/>
</dbReference>
<protein>
    <recommendedName>
        <fullName evidence="8">XPG N-terminal domain-containing protein</fullName>
    </recommendedName>
</protein>
<evidence type="ECO:0000256" key="2">
    <source>
        <dbReference type="ARBA" id="ARBA00022759"/>
    </source>
</evidence>
<feature type="coiled-coil region" evidence="4">
    <location>
        <begin position="98"/>
        <end position="125"/>
    </location>
</feature>
<keyword evidence="4" id="KW-0175">Coiled coil</keyword>
<dbReference type="GO" id="GO:0046872">
    <property type="term" value="F:metal ion binding"/>
    <property type="evidence" value="ECO:0007669"/>
    <property type="project" value="UniProtKB-KW"/>
</dbReference>